<comment type="caution">
    <text evidence="7">The sequence shown here is derived from an EMBL/GenBank/DDBJ whole genome shotgun (WGS) entry which is preliminary data.</text>
</comment>
<dbReference type="GO" id="GO:0046872">
    <property type="term" value="F:metal ion binding"/>
    <property type="evidence" value="ECO:0007669"/>
    <property type="project" value="UniProtKB-KW"/>
</dbReference>
<evidence type="ECO:0000256" key="5">
    <source>
        <dbReference type="SAM" id="Phobius"/>
    </source>
</evidence>
<evidence type="ECO:0000256" key="3">
    <source>
        <dbReference type="PIRSR" id="PIRSR603782-1"/>
    </source>
</evidence>
<dbReference type="Gene3D" id="3.40.30.10">
    <property type="entry name" value="Glutaredoxin"/>
    <property type="match status" value="1"/>
</dbReference>
<dbReference type="Proteomes" id="UP000295658">
    <property type="component" value="Unassembled WGS sequence"/>
</dbReference>
<sequence length="197" mass="23025">MKKLYITFFSLLAICIGVGIFYFTVYRQAKMEFPSDVTMETAWGKPYSFSEMEPKVRLLEFVYTNCPDICPNTTFQMKQLKERLEKDGLFGKKVEFLTITIDPKRDTSEVMQAYAKMFEVESDEEGWIFLRGNEDDTKKVADAFNFQYRDPGNGMLIHTTLTYFLDENNRVIDTFGMGEKGFDKEKVYKAILEEVKE</sequence>
<evidence type="ECO:0000259" key="6">
    <source>
        <dbReference type="PROSITE" id="PS51352"/>
    </source>
</evidence>
<dbReference type="PROSITE" id="PS51352">
    <property type="entry name" value="THIOREDOXIN_2"/>
    <property type="match status" value="1"/>
</dbReference>
<keyword evidence="8" id="KW-1185">Reference proteome</keyword>
<evidence type="ECO:0000256" key="2">
    <source>
        <dbReference type="ARBA" id="ARBA00023008"/>
    </source>
</evidence>
<keyword evidence="5" id="KW-0812">Transmembrane</keyword>
<feature type="binding site" evidence="3">
    <location>
        <position position="70"/>
    </location>
    <ligand>
        <name>Cu cation</name>
        <dbReference type="ChEBI" id="CHEBI:23378"/>
    </ligand>
</feature>
<dbReference type="PANTHER" id="PTHR12151">
    <property type="entry name" value="ELECTRON TRANSPORT PROTIN SCO1/SENC FAMILY MEMBER"/>
    <property type="match status" value="1"/>
</dbReference>
<evidence type="ECO:0000313" key="8">
    <source>
        <dbReference type="Proteomes" id="UP000295658"/>
    </source>
</evidence>
<dbReference type="PANTHER" id="PTHR12151:SF25">
    <property type="entry name" value="LINALOOL DEHYDRATASE_ISOMERASE DOMAIN-CONTAINING PROTEIN"/>
    <property type="match status" value="1"/>
</dbReference>
<evidence type="ECO:0000256" key="1">
    <source>
        <dbReference type="ARBA" id="ARBA00010996"/>
    </source>
</evidence>
<feature type="domain" description="Thioredoxin" evidence="6">
    <location>
        <begin position="27"/>
        <end position="197"/>
    </location>
</feature>
<gene>
    <name evidence="7" type="ORF">EDD69_104145</name>
</gene>
<name>A0A4R1QGJ9_9BACL</name>
<feature type="transmembrane region" description="Helical" evidence="5">
    <location>
        <begin position="6"/>
        <end position="25"/>
    </location>
</feature>
<feature type="binding site" evidence="3">
    <location>
        <position position="158"/>
    </location>
    <ligand>
        <name>Cu cation</name>
        <dbReference type="ChEBI" id="CHEBI:23378"/>
    </ligand>
</feature>
<dbReference type="InterPro" id="IPR036249">
    <property type="entry name" value="Thioredoxin-like_sf"/>
</dbReference>
<protein>
    <submittedName>
        <fullName evidence="7">Protein SCO1/2</fullName>
    </submittedName>
</protein>
<dbReference type="InterPro" id="IPR013766">
    <property type="entry name" value="Thioredoxin_domain"/>
</dbReference>
<feature type="binding site" evidence="3">
    <location>
        <position position="66"/>
    </location>
    <ligand>
        <name>Cu cation</name>
        <dbReference type="ChEBI" id="CHEBI:23378"/>
    </ligand>
</feature>
<dbReference type="SUPFAM" id="SSF52833">
    <property type="entry name" value="Thioredoxin-like"/>
    <property type="match status" value="1"/>
</dbReference>
<organism evidence="7 8">
    <name type="scientific">Thermolongibacillus altinsuensis</name>
    <dbReference type="NCBI Taxonomy" id="575256"/>
    <lineage>
        <taxon>Bacteria</taxon>
        <taxon>Bacillati</taxon>
        <taxon>Bacillota</taxon>
        <taxon>Bacilli</taxon>
        <taxon>Bacillales</taxon>
        <taxon>Anoxybacillaceae</taxon>
        <taxon>Thermolongibacillus</taxon>
    </lineage>
</organism>
<dbReference type="AlphaFoldDB" id="A0A4R1QGJ9"/>
<dbReference type="InterPro" id="IPR003782">
    <property type="entry name" value="SCO1/SenC"/>
</dbReference>
<dbReference type="CDD" id="cd02968">
    <property type="entry name" value="SCO"/>
    <property type="match status" value="1"/>
</dbReference>
<comment type="similarity">
    <text evidence="1">Belongs to the SCO1/2 family.</text>
</comment>
<evidence type="ECO:0000256" key="4">
    <source>
        <dbReference type="PIRSR" id="PIRSR603782-2"/>
    </source>
</evidence>
<evidence type="ECO:0000313" key="7">
    <source>
        <dbReference type="EMBL" id="TCL51092.1"/>
    </source>
</evidence>
<feature type="disulfide bond" description="Redox-active" evidence="4">
    <location>
        <begin position="66"/>
        <end position="70"/>
    </location>
</feature>
<dbReference type="Pfam" id="PF02630">
    <property type="entry name" value="SCO1-SenC"/>
    <property type="match status" value="1"/>
</dbReference>
<keyword evidence="4" id="KW-1015">Disulfide bond</keyword>
<proteinExistence type="inferred from homology"/>
<accession>A0A4R1QGJ9</accession>
<dbReference type="OrthoDB" id="9811998at2"/>
<keyword evidence="2 3" id="KW-0186">Copper</keyword>
<keyword evidence="5" id="KW-0472">Membrane</keyword>
<keyword evidence="3" id="KW-0479">Metal-binding</keyword>
<dbReference type="RefSeq" id="WP_132947852.1">
    <property type="nucleotide sequence ID" value="NZ_SLUL01000004.1"/>
</dbReference>
<keyword evidence="5" id="KW-1133">Transmembrane helix</keyword>
<reference evidence="7 8" key="1">
    <citation type="submission" date="2019-03" db="EMBL/GenBank/DDBJ databases">
        <title>Genomic Encyclopedia of Type Strains, Phase IV (KMG-IV): sequencing the most valuable type-strain genomes for metagenomic binning, comparative biology and taxonomic classification.</title>
        <authorList>
            <person name="Goeker M."/>
        </authorList>
    </citation>
    <scope>NUCLEOTIDE SEQUENCE [LARGE SCALE GENOMIC DNA]</scope>
    <source>
        <strain evidence="7 8">DSM 24979</strain>
    </source>
</reference>
<dbReference type="EMBL" id="SLUL01000004">
    <property type="protein sequence ID" value="TCL51092.1"/>
    <property type="molecule type" value="Genomic_DNA"/>
</dbReference>